<evidence type="ECO:0000313" key="9">
    <source>
        <dbReference type="Proteomes" id="UP000708208"/>
    </source>
</evidence>
<dbReference type="InterPro" id="IPR052273">
    <property type="entry name" value="PPIase_FKBP"/>
</dbReference>
<keyword evidence="9" id="KW-1185">Reference proteome</keyword>
<organism evidence="8 9">
    <name type="scientific">Allacma fusca</name>
    <dbReference type="NCBI Taxonomy" id="39272"/>
    <lineage>
        <taxon>Eukaryota</taxon>
        <taxon>Metazoa</taxon>
        <taxon>Ecdysozoa</taxon>
        <taxon>Arthropoda</taxon>
        <taxon>Hexapoda</taxon>
        <taxon>Collembola</taxon>
        <taxon>Symphypleona</taxon>
        <taxon>Sminthuridae</taxon>
        <taxon>Allacma</taxon>
    </lineage>
</organism>
<dbReference type="AlphaFoldDB" id="A0A8J2LFM3"/>
<dbReference type="PANTHER" id="PTHR46222">
    <property type="entry name" value="PEPTIDYL-PROLYL CIS-TRANS ISOMERASE FKBP7/14"/>
    <property type="match status" value="1"/>
</dbReference>
<evidence type="ECO:0000256" key="5">
    <source>
        <dbReference type="SAM" id="SignalP"/>
    </source>
</evidence>
<dbReference type="PROSITE" id="PS50222">
    <property type="entry name" value="EF_HAND_2"/>
    <property type="match status" value="1"/>
</dbReference>
<dbReference type="EMBL" id="CAJVCH010570553">
    <property type="protein sequence ID" value="CAG7835187.1"/>
    <property type="molecule type" value="Genomic_DNA"/>
</dbReference>
<dbReference type="PANTHER" id="PTHR46222:SF3">
    <property type="entry name" value="PEPTIDYLPROLYL ISOMERASE"/>
    <property type="match status" value="1"/>
</dbReference>
<evidence type="ECO:0000259" key="6">
    <source>
        <dbReference type="PROSITE" id="PS50059"/>
    </source>
</evidence>
<dbReference type="PROSITE" id="PS50059">
    <property type="entry name" value="FKBP_PPIASE"/>
    <property type="match status" value="1"/>
</dbReference>
<dbReference type="GO" id="GO:0003755">
    <property type="term" value="F:peptidyl-prolyl cis-trans isomerase activity"/>
    <property type="evidence" value="ECO:0007669"/>
    <property type="project" value="UniProtKB-KW"/>
</dbReference>
<keyword evidence="3" id="KW-0256">Endoplasmic reticulum</keyword>
<dbReference type="OrthoDB" id="1902587at2759"/>
<feature type="chain" id="PRO_5035207319" description="peptidylprolyl isomerase" evidence="5">
    <location>
        <begin position="23"/>
        <end position="224"/>
    </location>
</feature>
<feature type="domain" description="EF-hand" evidence="7">
    <location>
        <begin position="191"/>
        <end position="224"/>
    </location>
</feature>
<comment type="catalytic activity">
    <reaction evidence="4">
        <text>[protein]-peptidylproline (omega=180) = [protein]-peptidylproline (omega=0)</text>
        <dbReference type="Rhea" id="RHEA:16237"/>
        <dbReference type="Rhea" id="RHEA-COMP:10747"/>
        <dbReference type="Rhea" id="RHEA-COMP:10748"/>
        <dbReference type="ChEBI" id="CHEBI:83833"/>
        <dbReference type="ChEBI" id="CHEBI:83834"/>
        <dbReference type="EC" id="5.2.1.8"/>
    </reaction>
</comment>
<dbReference type="InterPro" id="IPR018247">
    <property type="entry name" value="EF_Hand_1_Ca_BS"/>
</dbReference>
<dbReference type="EC" id="5.2.1.8" evidence="4"/>
<dbReference type="Proteomes" id="UP000708208">
    <property type="component" value="Unassembled WGS sequence"/>
</dbReference>
<name>A0A8J2LFM3_9HEXA</name>
<evidence type="ECO:0000256" key="4">
    <source>
        <dbReference type="PROSITE-ProRule" id="PRU00277"/>
    </source>
</evidence>
<feature type="domain" description="PPIase FKBP-type" evidence="6">
    <location>
        <begin position="45"/>
        <end position="133"/>
    </location>
</feature>
<evidence type="ECO:0000259" key="7">
    <source>
        <dbReference type="PROSITE" id="PS50222"/>
    </source>
</evidence>
<keyword evidence="4" id="KW-0413">Isomerase</keyword>
<feature type="signal peptide" evidence="5">
    <location>
        <begin position="1"/>
        <end position="22"/>
    </location>
</feature>
<dbReference type="InterPro" id="IPR002048">
    <property type="entry name" value="EF_hand_dom"/>
</dbReference>
<comment type="caution">
    <text evidence="8">The sequence shown here is derived from an EMBL/GenBank/DDBJ whole genome shotgun (WGS) entry which is preliminary data.</text>
</comment>
<keyword evidence="2" id="KW-0677">Repeat</keyword>
<dbReference type="Pfam" id="PF00254">
    <property type="entry name" value="FKBP_C"/>
    <property type="match status" value="1"/>
</dbReference>
<proteinExistence type="predicted"/>
<gene>
    <name evidence="8" type="ORF">AFUS01_LOCUS44593</name>
</gene>
<keyword evidence="4" id="KW-0697">Rotamase</keyword>
<sequence>MDAHPLQIILGLISALATGNCASLPELMVLTLYQPENCIIKSEVHNRLVVHYTGYFAGNKTFDSSRDRNTPFSFRLGMNEVTAPWDTGLIDMCVGEKRLVVIPEYLAVARPGYEQMVPAGNVLFYNIELLEIDKSMPSKEDFFKEIDSNFDKELSQGEMRVFLKKHLEIDIQKGIADGANEEDARAKMLLELDVILTKFFEQDDVNRDGVIDQNEYYRIYHNEF</sequence>
<accession>A0A8J2LFM3</accession>
<evidence type="ECO:0000256" key="1">
    <source>
        <dbReference type="ARBA" id="ARBA00022729"/>
    </source>
</evidence>
<evidence type="ECO:0000256" key="2">
    <source>
        <dbReference type="ARBA" id="ARBA00022737"/>
    </source>
</evidence>
<dbReference type="GO" id="GO:0005509">
    <property type="term" value="F:calcium ion binding"/>
    <property type="evidence" value="ECO:0007669"/>
    <property type="project" value="InterPro"/>
</dbReference>
<dbReference type="InterPro" id="IPR001179">
    <property type="entry name" value="PPIase_FKBP_dom"/>
</dbReference>
<evidence type="ECO:0000256" key="3">
    <source>
        <dbReference type="ARBA" id="ARBA00022824"/>
    </source>
</evidence>
<protein>
    <recommendedName>
        <fullName evidence="4">peptidylprolyl isomerase</fullName>
        <ecNumber evidence="4">5.2.1.8</ecNumber>
    </recommendedName>
</protein>
<keyword evidence="1 5" id="KW-0732">Signal</keyword>
<reference evidence="8" key="1">
    <citation type="submission" date="2021-06" db="EMBL/GenBank/DDBJ databases">
        <authorList>
            <person name="Hodson N. C."/>
            <person name="Mongue J. A."/>
            <person name="Jaron S. K."/>
        </authorList>
    </citation>
    <scope>NUCLEOTIDE SEQUENCE</scope>
</reference>
<dbReference type="PROSITE" id="PS00018">
    <property type="entry name" value="EF_HAND_1"/>
    <property type="match status" value="1"/>
</dbReference>
<evidence type="ECO:0000313" key="8">
    <source>
        <dbReference type="EMBL" id="CAG7835187.1"/>
    </source>
</evidence>